<reference evidence="5" key="1">
    <citation type="submission" date="2018-05" db="EMBL/GenBank/DDBJ databases">
        <authorList>
            <person name="Lanie J.A."/>
            <person name="Ng W.-L."/>
            <person name="Kazmierczak K.M."/>
            <person name="Andrzejewski T.M."/>
            <person name="Davidsen T.M."/>
            <person name="Wayne K.J."/>
            <person name="Tettelin H."/>
            <person name="Glass J.I."/>
            <person name="Rusch D."/>
            <person name="Podicherti R."/>
            <person name="Tsui H.-C.T."/>
            <person name="Winkler M.E."/>
        </authorList>
    </citation>
    <scope>NUCLEOTIDE SEQUENCE</scope>
</reference>
<dbReference type="GO" id="GO:0003941">
    <property type="term" value="F:L-serine ammonia-lyase activity"/>
    <property type="evidence" value="ECO:0007669"/>
    <property type="project" value="TreeGrafter"/>
</dbReference>
<evidence type="ECO:0000256" key="2">
    <source>
        <dbReference type="ARBA" id="ARBA00022898"/>
    </source>
</evidence>
<dbReference type="InterPro" id="IPR001926">
    <property type="entry name" value="TrpB-like_PALP"/>
</dbReference>
<accession>A0A382LHR8</accession>
<proteinExistence type="predicted"/>
<sequence length="335" mass="35702">YTVNSYLSGKMISSKGASMQHPTINDIHKARKVMEAYLQTTPMFRSPGFSEMLGLQLHIKYENHQPIRSFKIRGGVYSMSLLDEVQRRHGVVTASTGNHGQGIAYAGGVMDIPVTVVVPNGTPDVKSNAIRHLGARLLVCGDTIADGFEHAKNLAEEDGLVYIEDGEDFGLMAGAGTLGLEMMEALPDADVAVIPVGGGNLIAGVSVAIRAVNPSVRIIGVQADQAPSVYLSFKQGKLVTTVTCDTFAGGLATTYPGGLAFDVLKDHVDEIHLVSEEEMKQAIPVIFEQTGYIAEGAAAAVFALCMKQAFTWPDKRVVALFTGGNLGLGLLRQIL</sequence>
<dbReference type="GO" id="GO:0009097">
    <property type="term" value="P:isoleucine biosynthetic process"/>
    <property type="evidence" value="ECO:0007669"/>
    <property type="project" value="TreeGrafter"/>
</dbReference>
<dbReference type="Pfam" id="PF00291">
    <property type="entry name" value="PALP"/>
    <property type="match status" value="1"/>
</dbReference>
<evidence type="ECO:0000256" key="1">
    <source>
        <dbReference type="ARBA" id="ARBA00001933"/>
    </source>
</evidence>
<dbReference type="CDD" id="cd01562">
    <property type="entry name" value="Thr-dehyd"/>
    <property type="match status" value="1"/>
</dbReference>
<dbReference type="InterPro" id="IPR050147">
    <property type="entry name" value="Ser/Thr_Dehydratase"/>
</dbReference>
<name>A0A382LHR8_9ZZZZ</name>
<keyword evidence="2" id="KW-0663">Pyridoxal phosphate</keyword>
<dbReference type="GO" id="GO:0006567">
    <property type="term" value="P:L-threonine catabolic process"/>
    <property type="evidence" value="ECO:0007669"/>
    <property type="project" value="TreeGrafter"/>
</dbReference>
<protein>
    <recommendedName>
        <fullName evidence="4">Tryptophan synthase beta chain-like PALP domain-containing protein</fullName>
    </recommendedName>
</protein>
<dbReference type="InterPro" id="IPR036052">
    <property type="entry name" value="TrpB-like_PALP_sf"/>
</dbReference>
<comment type="cofactor">
    <cofactor evidence="1">
        <name>pyridoxal 5'-phosphate</name>
        <dbReference type="ChEBI" id="CHEBI:597326"/>
    </cofactor>
</comment>
<dbReference type="GO" id="GO:0004794">
    <property type="term" value="F:threonine deaminase activity"/>
    <property type="evidence" value="ECO:0007669"/>
    <property type="project" value="TreeGrafter"/>
</dbReference>
<dbReference type="AlphaFoldDB" id="A0A382LHR8"/>
<evidence type="ECO:0000259" key="4">
    <source>
        <dbReference type="Pfam" id="PF00291"/>
    </source>
</evidence>
<gene>
    <name evidence="5" type="ORF">METZ01_LOCUS288239</name>
</gene>
<evidence type="ECO:0000313" key="5">
    <source>
        <dbReference type="EMBL" id="SVC35385.1"/>
    </source>
</evidence>
<dbReference type="FunFam" id="3.40.50.1100:FF:000041">
    <property type="entry name" value="Threonine ammonia-lyase, variant"/>
    <property type="match status" value="1"/>
</dbReference>
<dbReference type="GO" id="GO:0006565">
    <property type="term" value="P:L-serine catabolic process"/>
    <property type="evidence" value="ECO:0007669"/>
    <property type="project" value="TreeGrafter"/>
</dbReference>
<organism evidence="5">
    <name type="scientific">marine metagenome</name>
    <dbReference type="NCBI Taxonomy" id="408172"/>
    <lineage>
        <taxon>unclassified sequences</taxon>
        <taxon>metagenomes</taxon>
        <taxon>ecological metagenomes</taxon>
    </lineage>
</organism>
<dbReference type="SUPFAM" id="SSF53686">
    <property type="entry name" value="Tryptophan synthase beta subunit-like PLP-dependent enzymes"/>
    <property type="match status" value="1"/>
</dbReference>
<dbReference type="PANTHER" id="PTHR48078:SF6">
    <property type="entry name" value="L-THREONINE DEHYDRATASE CATABOLIC TDCB"/>
    <property type="match status" value="1"/>
</dbReference>
<feature type="non-terminal residue" evidence="5">
    <location>
        <position position="1"/>
    </location>
</feature>
<dbReference type="PANTHER" id="PTHR48078">
    <property type="entry name" value="THREONINE DEHYDRATASE, MITOCHONDRIAL-RELATED"/>
    <property type="match status" value="1"/>
</dbReference>
<dbReference type="Gene3D" id="3.40.50.1100">
    <property type="match status" value="2"/>
</dbReference>
<feature type="domain" description="Tryptophan synthase beta chain-like PALP" evidence="4">
    <location>
        <begin position="40"/>
        <end position="323"/>
    </location>
</feature>
<evidence type="ECO:0000256" key="3">
    <source>
        <dbReference type="ARBA" id="ARBA00023239"/>
    </source>
</evidence>
<keyword evidence="3" id="KW-0456">Lyase</keyword>
<dbReference type="EMBL" id="UINC01086695">
    <property type="protein sequence ID" value="SVC35385.1"/>
    <property type="molecule type" value="Genomic_DNA"/>
</dbReference>